<evidence type="ECO:0000313" key="2">
    <source>
        <dbReference type="Proteomes" id="UP001065298"/>
    </source>
</evidence>
<proteinExistence type="predicted"/>
<sequence>MVSFARRPTINEGHGDSSDARRSAFREEQFHRLRKIKKKLDKFYMTTQFDDNMLGAVSIIRGSPFNIDDDDPIDLDRRFFLRGPVEDMEDGIEVINETDFTEYCRRPQFQPIDDDLRREEDQKYADAPHYARLNLYDSRLQSDEREGAHRGFFVSEQPRYIQESKRPSFFNVWFSRQTGQPCADFWRSGEYYAWHPGSDEMDSLHPSVPHAVATVYDSSRPRLQGMLRSELRVAVYLLKEQIRKTSVYIDHCICPVLVFSFHGRFSARITQAYFENGNVIVRPSRLVNIDTPDISSEVRLIIRWLNSRPVGDTHSPTPKSEQRSGLVSTPVGDTETRSMALLTIDDQ</sequence>
<evidence type="ECO:0000313" key="1">
    <source>
        <dbReference type="EMBL" id="KAI8650905.1"/>
    </source>
</evidence>
<accession>A0ACC0QEX0</accession>
<gene>
    <name evidence="1" type="ORF">NCS57_01425800</name>
</gene>
<dbReference type="Proteomes" id="UP001065298">
    <property type="component" value="Chromosome 12"/>
</dbReference>
<dbReference type="EMBL" id="CM046514">
    <property type="protein sequence ID" value="KAI8650905.1"/>
    <property type="molecule type" value="Genomic_DNA"/>
</dbReference>
<reference evidence="1" key="1">
    <citation type="submission" date="2022-06" db="EMBL/GenBank/DDBJ databases">
        <title>Fusarium solani species complex genomes reveal bases of compartmentalisation and animal pathogenesis.</title>
        <authorList>
            <person name="Tsai I.J."/>
        </authorList>
    </citation>
    <scope>NUCLEOTIDE SEQUENCE</scope>
    <source>
        <strain evidence="1">Fu6.1</strain>
    </source>
</reference>
<keyword evidence="2" id="KW-1185">Reference proteome</keyword>
<organism evidence="1 2">
    <name type="scientific">Fusarium keratoplasticum</name>
    <dbReference type="NCBI Taxonomy" id="1328300"/>
    <lineage>
        <taxon>Eukaryota</taxon>
        <taxon>Fungi</taxon>
        <taxon>Dikarya</taxon>
        <taxon>Ascomycota</taxon>
        <taxon>Pezizomycotina</taxon>
        <taxon>Sordariomycetes</taxon>
        <taxon>Hypocreomycetidae</taxon>
        <taxon>Hypocreales</taxon>
        <taxon>Nectriaceae</taxon>
        <taxon>Fusarium</taxon>
        <taxon>Fusarium solani species complex</taxon>
    </lineage>
</organism>
<name>A0ACC0QEX0_9HYPO</name>
<comment type="caution">
    <text evidence="1">The sequence shown here is derived from an EMBL/GenBank/DDBJ whole genome shotgun (WGS) entry which is preliminary data.</text>
</comment>
<protein>
    <submittedName>
        <fullName evidence="1">Uncharacterized protein</fullName>
    </submittedName>
</protein>